<reference evidence="2 3" key="1">
    <citation type="journal article" date="2012" name="J. Bacteriol.">
        <title>Draft Genome Sequence of Sinorhizobium meliloti CCNWSX0020, a Nitrogen-Fixing Symbiont with Copper Tolerance Capability Isolated from Lead-Zinc Mine Tailings.</title>
        <authorList>
            <person name="Li Z."/>
            <person name="Ma Z."/>
            <person name="Hao X."/>
            <person name="Wei G."/>
        </authorList>
    </citation>
    <scope>NUCLEOTIDE SEQUENCE [LARGE SCALE GENOMIC DNA]</scope>
    <source>
        <strain evidence="2 3">CCNWSX0020</strain>
    </source>
</reference>
<proteinExistence type="predicted"/>
<dbReference type="Proteomes" id="UP000004038">
    <property type="component" value="Unassembled WGS sequence"/>
</dbReference>
<gene>
    <name evidence="2" type="ORF">SM0020_14389</name>
</gene>
<feature type="compositionally biased region" description="Low complexity" evidence="1">
    <location>
        <begin position="13"/>
        <end position="23"/>
    </location>
</feature>
<dbReference type="EMBL" id="AGVV01000025">
    <property type="protein sequence ID" value="EHK77210.1"/>
    <property type="molecule type" value="Genomic_DNA"/>
</dbReference>
<evidence type="ECO:0000313" key="3">
    <source>
        <dbReference type="Proteomes" id="UP000004038"/>
    </source>
</evidence>
<accession>H0G093</accession>
<evidence type="ECO:0000313" key="2">
    <source>
        <dbReference type="EMBL" id="EHK77210.1"/>
    </source>
</evidence>
<sequence length="48" mass="4721">MIFASGVGDEGGSSLPLTLTLSPRAGRGDEYDAAASPLRPACGEKAAG</sequence>
<protein>
    <submittedName>
        <fullName evidence="2">Uncharacterized protein</fullName>
    </submittedName>
</protein>
<dbReference type="AlphaFoldDB" id="H0G093"/>
<evidence type="ECO:0000256" key="1">
    <source>
        <dbReference type="SAM" id="MobiDB-lite"/>
    </source>
</evidence>
<name>H0G093_RHIML</name>
<organism evidence="2 3">
    <name type="scientific">Sinorhizobium meliloti CCNWSX0020</name>
    <dbReference type="NCBI Taxonomy" id="1107881"/>
    <lineage>
        <taxon>Bacteria</taxon>
        <taxon>Pseudomonadati</taxon>
        <taxon>Pseudomonadota</taxon>
        <taxon>Alphaproteobacteria</taxon>
        <taxon>Hyphomicrobiales</taxon>
        <taxon>Rhizobiaceae</taxon>
        <taxon>Sinorhizobium/Ensifer group</taxon>
        <taxon>Sinorhizobium</taxon>
    </lineage>
</organism>
<feature type="region of interest" description="Disordered" evidence="1">
    <location>
        <begin position="1"/>
        <end position="48"/>
    </location>
</feature>
<feature type="non-terminal residue" evidence="2">
    <location>
        <position position="48"/>
    </location>
</feature>